<dbReference type="PANTHER" id="PTHR13245">
    <property type="entry name" value="RRP15-LIKE PROTEIN"/>
    <property type="match status" value="1"/>
</dbReference>
<evidence type="ECO:0000256" key="3">
    <source>
        <dbReference type="SAM" id="MobiDB-lite"/>
    </source>
</evidence>
<accession>C5M7N9</accession>
<keyword evidence="5" id="KW-1185">Reference proteome</keyword>
<dbReference type="GO" id="GO:0000466">
    <property type="term" value="P:maturation of 5.8S rRNA from tricistronic rRNA transcript (SSU-rRNA, 5.8S rRNA, LSU-rRNA)"/>
    <property type="evidence" value="ECO:0007669"/>
    <property type="project" value="EnsemblFungi"/>
</dbReference>
<feature type="compositionally biased region" description="Basic and acidic residues" evidence="3">
    <location>
        <begin position="22"/>
        <end position="33"/>
    </location>
</feature>
<keyword evidence="2" id="KW-0175">Coiled coil</keyword>
<feature type="compositionally biased region" description="Acidic residues" evidence="3">
    <location>
        <begin position="88"/>
        <end position="97"/>
    </location>
</feature>
<evidence type="ECO:0000256" key="2">
    <source>
        <dbReference type="SAM" id="Coils"/>
    </source>
</evidence>
<evidence type="ECO:0000256" key="1">
    <source>
        <dbReference type="ARBA" id="ARBA00007462"/>
    </source>
</evidence>
<dbReference type="GO" id="GO:0000463">
    <property type="term" value="P:maturation of LSU-rRNA from tricistronic rRNA transcript (SSU-rRNA, 5.8S rRNA, LSU-rRNA)"/>
    <property type="evidence" value="ECO:0007669"/>
    <property type="project" value="EnsemblFungi"/>
</dbReference>
<dbReference type="Proteomes" id="UP000002037">
    <property type="component" value="Unassembled WGS sequence"/>
</dbReference>
<dbReference type="RefSeq" id="XP_002547564.1">
    <property type="nucleotide sequence ID" value="XM_002547518.1"/>
</dbReference>
<proteinExistence type="inferred from homology"/>
<dbReference type="InterPro" id="IPR012459">
    <property type="entry name" value="Rrp15"/>
</dbReference>
<dbReference type="VEuPathDB" id="FungiDB:CTRG_01871"/>
<feature type="compositionally biased region" description="Acidic residues" evidence="3">
    <location>
        <begin position="34"/>
        <end position="81"/>
    </location>
</feature>
<reference evidence="4 5" key="1">
    <citation type="journal article" date="2009" name="Nature">
        <title>Evolution of pathogenicity and sexual reproduction in eight Candida genomes.</title>
        <authorList>
            <person name="Butler G."/>
            <person name="Rasmussen M.D."/>
            <person name="Lin M.F."/>
            <person name="Santos M.A."/>
            <person name="Sakthikumar S."/>
            <person name="Munro C.A."/>
            <person name="Rheinbay E."/>
            <person name="Grabherr M."/>
            <person name="Forche A."/>
            <person name="Reedy J.L."/>
            <person name="Agrafioti I."/>
            <person name="Arnaud M.B."/>
            <person name="Bates S."/>
            <person name="Brown A.J."/>
            <person name="Brunke S."/>
            <person name="Costanzo M.C."/>
            <person name="Fitzpatrick D.A."/>
            <person name="de Groot P.W."/>
            <person name="Harris D."/>
            <person name="Hoyer L.L."/>
            <person name="Hube B."/>
            <person name="Klis F.M."/>
            <person name="Kodira C."/>
            <person name="Lennard N."/>
            <person name="Logue M.E."/>
            <person name="Martin R."/>
            <person name="Neiman A.M."/>
            <person name="Nikolaou E."/>
            <person name="Quail M.A."/>
            <person name="Quinn J."/>
            <person name="Santos M.C."/>
            <person name="Schmitzberger F.F."/>
            <person name="Sherlock G."/>
            <person name="Shah P."/>
            <person name="Silverstein K.A."/>
            <person name="Skrzypek M.S."/>
            <person name="Soll D."/>
            <person name="Staggs R."/>
            <person name="Stansfield I."/>
            <person name="Stumpf M.P."/>
            <person name="Sudbery P.E."/>
            <person name="Srikantha T."/>
            <person name="Zeng Q."/>
            <person name="Berman J."/>
            <person name="Berriman M."/>
            <person name="Heitman J."/>
            <person name="Gow N.A."/>
            <person name="Lorenz M.C."/>
            <person name="Birren B.W."/>
            <person name="Kellis M."/>
            <person name="Cuomo C.A."/>
        </authorList>
    </citation>
    <scope>NUCLEOTIDE SEQUENCE [LARGE SCALE GENOMIC DNA]</scope>
    <source>
        <strain evidence="5">ATCC MYA-3404 / T1</strain>
    </source>
</reference>
<dbReference type="KEGG" id="ctp:CTRG_01871"/>
<comment type="similarity">
    <text evidence="1">Belongs to the RRP15 family.</text>
</comment>
<evidence type="ECO:0000313" key="4">
    <source>
        <dbReference type="EMBL" id="EER35009.1"/>
    </source>
</evidence>
<dbReference type="STRING" id="294747.C5M7N9"/>
<sequence>MGPTLKKQKINKNGKSINKKTTQKEEKKPKVTIEQEEEESSSESEEEKEEEEEEEEEESELEEQQDSELDEEIGSDDEVDLADVSSSSDDDEDEDESNFPKLKKNKGKSIDDGSESFATALTSIVNSKLKSYDRKDPILVRNKTTLKKLESDKLELKAKKALLQEKKNFQDKYRIKNLLPIDNEQEPGKVRELIQKEKDLKKVAQRGVVKLFNAVLSTQIKTNQELGKEVIRGQTKKEELMNDVSKEKFLDLIAAAGNED</sequence>
<dbReference type="eggNOG" id="KOG2974">
    <property type="taxonomic scope" value="Eukaryota"/>
</dbReference>
<gene>
    <name evidence="4" type="ORF">CTRG_01871</name>
</gene>
<dbReference type="EMBL" id="GG692396">
    <property type="protein sequence ID" value="EER35009.1"/>
    <property type="molecule type" value="Genomic_DNA"/>
</dbReference>
<dbReference type="AlphaFoldDB" id="C5M7N9"/>
<name>C5M7N9_CANTT</name>
<evidence type="ECO:0000313" key="5">
    <source>
        <dbReference type="Proteomes" id="UP000002037"/>
    </source>
</evidence>
<dbReference type="Pfam" id="PF07890">
    <property type="entry name" value="Rrp15p"/>
    <property type="match status" value="1"/>
</dbReference>
<dbReference type="OrthoDB" id="20949at2759"/>
<feature type="compositionally biased region" description="Basic residues" evidence="3">
    <location>
        <begin position="1"/>
        <end position="12"/>
    </location>
</feature>
<dbReference type="PANTHER" id="PTHR13245:SF14">
    <property type="entry name" value="RRP15-LIKE PROTEIN"/>
    <property type="match status" value="1"/>
</dbReference>
<protein>
    <recommendedName>
        <fullName evidence="6">Rrp15p-domain-containing protein</fullName>
    </recommendedName>
</protein>
<feature type="coiled-coil region" evidence="2">
    <location>
        <begin position="139"/>
        <end position="166"/>
    </location>
</feature>
<dbReference type="GO" id="GO:0030687">
    <property type="term" value="C:preribosome, large subunit precursor"/>
    <property type="evidence" value="ECO:0007669"/>
    <property type="project" value="EnsemblFungi"/>
</dbReference>
<feature type="region of interest" description="Disordered" evidence="3">
    <location>
        <begin position="1"/>
        <end position="114"/>
    </location>
</feature>
<organism evidence="4 5">
    <name type="scientific">Candida tropicalis (strain ATCC MYA-3404 / T1)</name>
    <name type="common">Yeast</name>
    <dbReference type="NCBI Taxonomy" id="294747"/>
    <lineage>
        <taxon>Eukaryota</taxon>
        <taxon>Fungi</taxon>
        <taxon>Dikarya</taxon>
        <taxon>Ascomycota</taxon>
        <taxon>Saccharomycotina</taxon>
        <taxon>Pichiomycetes</taxon>
        <taxon>Debaryomycetaceae</taxon>
        <taxon>Candida/Lodderomyces clade</taxon>
        <taxon>Candida</taxon>
    </lineage>
</organism>
<dbReference type="HOGENOM" id="CLU_058264_0_1_1"/>
<dbReference type="GeneID" id="8300135"/>
<evidence type="ECO:0008006" key="6">
    <source>
        <dbReference type="Google" id="ProtNLM"/>
    </source>
</evidence>